<evidence type="ECO:0000313" key="3">
    <source>
        <dbReference type="Proteomes" id="UP001501442"/>
    </source>
</evidence>
<evidence type="ECO:0008006" key="4">
    <source>
        <dbReference type="Google" id="ProtNLM"/>
    </source>
</evidence>
<organism evidence="2 3">
    <name type="scientific">Actinoallomurus vinaceus</name>
    <dbReference type="NCBI Taxonomy" id="1080074"/>
    <lineage>
        <taxon>Bacteria</taxon>
        <taxon>Bacillati</taxon>
        <taxon>Actinomycetota</taxon>
        <taxon>Actinomycetes</taxon>
        <taxon>Streptosporangiales</taxon>
        <taxon>Thermomonosporaceae</taxon>
        <taxon>Actinoallomurus</taxon>
    </lineage>
</organism>
<dbReference type="EMBL" id="BAABHK010000031">
    <property type="protein sequence ID" value="GAA4640123.1"/>
    <property type="molecule type" value="Genomic_DNA"/>
</dbReference>
<proteinExistence type="predicted"/>
<gene>
    <name evidence="2" type="ORF">GCM10023196_104370</name>
</gene>
<keyword evidence="3" id="KW-1185">Reference proteome</keyword>
<reference evidence="3" key="1">
    <citation type="journal article" date="2019" name="Int. J. Syst. Evol. Microbiol.">
        <title>The Global Catalogue of Microorganisms (GCM) 10K type strain sequencing project: providing services to taxonomists for standard genome sequencing and annotation.</title>
        <authorList>
            <consortium name="The Broad Institute Genomics Platform"/>
            <consortium name="The Broad Institute Genome Sequencing Center for Infectious Disease"/>
            <person name="Wu L."/>
            <person name="Ma J."/>
        </authorList>
    </citation>
    <scope>NUCLEOTIDE SEQUENCE [LARGE SCALE GENOMIC DNA]</scope>
    <source>
        <strain evidence="3">JCM 17939</strain>
    </source>
</reference>
<name>A0ABP8UTY4_9ACTN</name>
<evidence type="ECO:0000313" key="2">
    <source>
        <dbReference type="EMBL" id="GAA4640123.1"/>
    </source>
</evidence>
<keyword evidence="1" id="KW-1133">Transmembrane helix</keyword>
<keyword evidence="1" id="KW-0812">Transmembrane</keyword>
<feature type="transmembrane region" description="Helical" evidence="1">
    <location>
        <begin position="54"/>
        <end position="78"/>
    </location>
</feature>
<accession>A0ABP8UTY4</accession>
<dbReference type="RefSeq" id="WP_345443793.1">
    <property type="nucleotide sequence ID" value="NZ_BAABHK010000031.1"/>
</dbReference>
<keyword evidence="1" id="KW-0472">Membrane</keyword>
<evidence type="ECO:0000256" key="1">
    <source>
        <dbReference type="SAM" id="Phobius"/>
    </source>
</evidence>
<comment type="caution">
    <text evidence="2">The sequence shown here is derived from an EMBL/GenBank/DDBJ whole genome shotgun (WGS) entry which is preliminary data.</text>
</comment>
<feature type="transmembrane region" description="Helical" evidence="1">
    <location>
        <begin position="16"/>
        <end position="42"/>
    </location>
</feature>
<dbReference type="Proteomes" id="UP001501442">
    <property type="component" value="Unassembled WGS sequence"/>
</dbReference>
<sequence>MEEKSDFPVPIAAAPAYLIAALAAVSAVGALFVLVTVGYLLIAMRRLSEEAAAGAVFVIFPLLGLGLLGSAVGMAFLARSEFRLLRTPPVFTAAGVRLRVFARRGYDVFVPWERVSRLRVAEKGPRPYLLVDVADAEELAGDDPGRTERLRRTAERFEGAAFVYGLRGALIDVEDLGAVVHRLSDGTVALDY</sequence>
<protein>
    <recommendedName>
        <fullName evidence="4">PH domain-containing protein</fullName>
    </recommendedName>
</protein>